<evidence type="ECO:0000259" key="7">
    <source>
        <dbReference type="Pfam" id="PF00562"/>
    </source>
</evidence>
<reference evidence="8" key="1">
    <citation type="submission" date="2023-03" db="EMBL/GenBank/DDBJ databases">
        <title>Massive genome expansion in bonnet fungi (Mycena s.s.) driven by repeated elements and novel gene families across ecological guilds.</title>
        <authorList>
            <consortium name="Lawrence Berkeley National Laboratory"/>
            <person name="Harder C.B."/>
            <person name="Miyauchi S."/>
            <person name="Viragh M."/>
            <person name="Kuo A."/>
            <person name="Thoen E."/>
            <person name="Andreopoulos B."/>
            <person name="Lu D."/>
            <person name="Skrede I."/>
            <person name="Drula E."/>
            <person name="Henrissat B."/>
            <person name="Morin E."/>
            <person name="Kohler A."/>
            <person name="Barry K."/>
            <person name="LaButti K."/>
            <person name="Morin E."/>
            <person name="Salamov A."/>
            <person name="Lipzen A."/>
            <person name="Mereny Z."/>
            <person name="Hegedus B."/>
            <person name="Baldrian P."/>
            <person name="Stursova M."/>
            <person name="Weitz H."/>
            <person name="Taylor A."/>
            <person name="Grigoriev I.V."/>
            <person name="Nagy L.G."/>
            <person name="Martin F."/>
            <person name="Kauserud H."/>
        </authorList>
    </citation>
    <scope>NUCLEOTIDE SEQUENCE</scope>
    <source>
        <strain evidence="8">CBHHK188m</strain>
    </source>
</reference>
<sequence length="193" mass="21894">MIAWPIHRPTKIIPDKSPKKYDIIQLDGLAPPRTRRTTRQLPGGLGALQNTPMTYKSLVAGNIDKIVNSGMENEQALIKVLIRQTRQPELGDKFPSRHGQTGVWGLIVNQDYMPFNKQGINPEDTYDAGKDMLTSGITGELREAYVYFGPIYYQPLLERLVISSDKFEQMAQLTIPYAAELLFQELMAMRRGR</sequence>
<dbReference type="GO" id="GO:0003677">
    <property type="term" value="F:DNA binding"/>
    <property type="evidence" value="ECO:0007669"/>
    <property type="project" value="InterPro"/>
</dbReference>
<dbReference type="Pfam" id="PF00562">
    <property type="entry name" value="RNA_pol_Rpb2_6"/>
    <property type="match status" value="1"/>
</dbReference>
<dbReference type="GO" id="GO:0003899">
    <property type="term" value="F:DNA-directed RNA polymerase activity"/>
    <property type="evidence" value="ECO:0007669"/>
    <property type="project" value="UniProtKB-EC"/>
</dbReference>
<gene>
    <name evidence="8" type="ORF">DFH07DRAFT_951168</name>
</gene>
<dbReference type="InterPro" id="IPR037033">
    <property type="entry name" value="DNA-dir_RNAP_su2_hyb_sf"/>
</dbReference>
<evidence type="ECO:0000256" key="1">
    <source>
        <dbReference type="ARBA" id="ARBA00006835"/>
    </source>
</evidence>
<evidence type="ECO:0000256" key="4">
    <source>
        <dbReference type="ARBA" id="ARBA00022679"/>
    </source>
</evidence>
<keyword evidence="3" id="KW-0240">DNA-directed RNA polymerase</keyword>
<dbReference type="AlphaFoldDB" id="A0AAD7NW51"/>
<dbReference type="Gene3D" id="2.40.270.10">
    <property type="entry name" value="DNA-directed RNA polymerase, subunit 2, domain 6"/>
    <property type="match status" value="1"/>
</dbReference>
<protein>
    <recommendedName>
        <fullName evidence="2">DNA-directed RNA polymerase</fullName>
        <ecNumber evidence="2">2.7.7.6</ecNumber>
    </recommendedName>
</protein>
<keyword evidence="4" id="KW-0808">Transferase</keyword>
<dbReference type="PANTHER" id="PTHR20856">
    <property type="entry name" value="DNA-DIRECTED RNA POLYMERASE I SUBUNIT 2"/>
    <property type="match status" value="1"/>
</dbReference>
<dbReference type="InterPro" id="IPR014724">
    <property type="entry name" value="RNA_pol_RPB2_OB-fold"/>
</dbReference>
<comment type="similarity">
    <text evidence="1">Belongs to the RNA polymerase beta chain family.</text>
</comment>
<dbReference type="SUPFAM" id="SSF64484">
    <property type="entry name" value="beta and beta-prime subunits of DNA dependent RNA-polymerase"/>
    <property type="match status" value="1"/>
</dbReference>
<keyword evidence="9" id="KW-1185">Reference proteome</keyword>
<dbReference type="EC" id="2.7.7.6" evidence="2"/>
<dbReference type="InterPro" id="IPR007120">
    <property type="entry name" value="DNA-dir_RNAP_su2_dom"/>
</dbReference>
<accession>A0AAD7NW51</accession>
<dbReference type="EMBL" id="JARJLG010000010">
    <property type="protein sequence ID" value="KAJ7777524.1"/>
    <property type="molecule type" value="Genomic_DNA"/>
</dbReference>
<name>A0AAD7NW51_9AGAR</name>
<evidence type="ECO:0000313" key="8">
    <source>
        <dbReference type="EMBL" id="KAJ7777524.1"/>
    </source>
</evidence>
<evidence type="ECO:0000256" key="2">
    <source>
        <dbReference type="ARBA" id="ARBA00012418"/>
    </source>
</evidence>
<evidence type="ECO:0000256" key="6">
    <source>
        <dbReference type="ARBA" id="ARBA00023163"/>
    </source>
</evidence>
<dbReference type="Proteomes" id="UP001215280">
    <property type="component" value="Unassembled WGS sequence"/>
</dbReference>
<keyword evidence="5" id="KW-0548">Nucleotidyltransferase</keyword>
<proteinExistence type="inferred from homology"/>
<evidence type="ECO:0000256" key="5">
    <source>
        <dbReference type="ARBA" id="ARBA00022695"/>
    </source>
</evidence>
<evidence type="ECO:0000313" key="9">
    <source>
        <dbReference type="Proteomes" id="UP001215280"/>
    </source>
</evidence>
<dbReference type="GO" id="GO:0000428">
    <property type="term" value="C:DNA-directed RNA polymerase complex"/>
    <property type="evidence" value="ECO:0007669"/>
    <property type="project" value="UniProtKB-KW"/>
</dbReference>
<dbReference type="InterPro" id="IPR015712">
    <property type="entry name" value="DNA-dir_RNA_pol_su2"/>
</dbReference>
<dbReference type="GO" id="GO:0032549">
    <property type="term" value="F:ribonucleoside binding"/>
    <property type="evidence" value="ECO:0007669"/>
    <property type="project" value="InterPro"/>
</dbReference>
<dbReference type="Gene3D" id="2.40.50.150">
    <property type="match status" value="1"/>
</dbReference>
<organism evidence="8 9">
    <name type="scientific">Mycena maculata</name>
    <dbReference type="NCBI Taxonomy" id="230809"/>
    <lineage>
        <taxon>Eukaryota</taxon>
        <taxon>Fungi</taxon>
        <taxon>Dikarya</taxon>
        <taxon>Basidiomycota</taxon>
        <taxon>Agaricomycotina</taxon>
        <taxon>Agaricomycetes</taxon>
        <taxon>Agaricomycetidae</taxon>
        <taxon>Agaricales</taxon>
        <taxon>Marasmiineae</taxon>
        <taxon>Mycenaceae</taxon>
        <taxon>Mycena</taxon>
    </lineage>
</organism>
<comment type="caution">
    <text evidence="8">The sequence shown here is derived from an EMBL/GenBank/DDBJ whole genome shotgun (WGS) entry which is preliminary data.</text>
</comment>
<keyword evidence="6" id="KW-0804">Transcription</keyword>
<dbReference type="GO" id="GO:0006351">
    <property type="term" value="P:DNA-templated transcription"/>
    <property type="evidence" value="ECO:0007669"/>
    <property type="project" value="InterPro"/>
</dbReference>
<feature type="domain" description="DNA-directed RNA polymerase subunit 2 hybrid-binding" evidence="7">
    <location>
        <begin position="48"/>
        <end position="123"/>
    </location>
</feature>
<evidence type="ECO:0000256" key="3">
    <source>
        <dbReference type="ARBA" id="ARBA00022478"/>
    </source>
</evidence>